<accession>A0A7G9RWQ2</accession>
<reference evidence="1 2" key="1">
    <citation type="submission" date="2020-08" db="EMBL/GenBank/DDBJ databases">
        <title>Genome sequence of Erysipelothrix inopinata DSM 15511T.</title>
        <authorList>
            <person name="Hyun D.-W."/>
            <person name="Bae J.-W."/>
        </authorList>
    </citation>
    <scope>NUCLEOTIDE SEQUENCE [LARGE SCALE GENOMIC DNA]</scope>
    <source>
        <strain evidence="1 2">DSM 15511</strain>
    </source>
</reference>
<name>A0A7G9RWQ2_9FIRM</name>
<evidence type="ECO:0000313" key="2">
    <source>
        <dbReference type="Proteomes" id="UP000515928"/>
    </source>
</evidence>
<sequence length="211" mass="24754">MNNYYDACIADIERHIKDGKYEDAKYLLRQELSMPYIPQDVQNKLEELSQIVMVENRSGTNYYDDIYEIENALHGNQQNQIKALLSLERLNIHPNFELLKEWLVSDSFEKWVKQQLLVIMMSQNVTEEVTVMMDGETYCLVPSKIESPLEQEAYCECLNELKQVFESENPSMLILCQEVLEAIVWDQFPNQVNNVDANEIIKSVNDYLEQQ</sequence>
<dbReference type="KEGG" id="eio:H9L01_06510"/>
<gene>
    <name evidence="1" type="ORF">H9L01_06510</name>
</gene>
<protein>
    <submittedName>
        <fullName evidence="1">DUF3196 family protein</fullName>
    </submittedName>
</protein>
<organism evidence="1 2">
    <name type="scientific">Erysipelothrix inopinata</name>
    <dbReference type="NCBI Taxonomy" id="225084"/>
    <lineage>
        <taxon>Bacteria</taxon>
        <taxon>Bacillati</taxon>
        <taxon>Bacillota</taxon>
        <taxon>Erysipelotrichia</taxon>
        <taxon>Erysipelotrichales</taxon>
        <taxon>Erysipelotrichaceae</taxon>
        <taxon>Erysipelothrix</taxon>
    </lineage>
</organism>
<keyword evidence="2" id="KW-1185">Reference proteome</keyword>
<dbReference type="InterPro" id="IPR024503">
    <property type="entry name" value="DUF3196"/>
</dbReference>
<dbReference type="EMBL" id="CP060715">
    <property type="protein sequence ID" value="QNN60027.1"/>
    <property type="molecule type" value="Genomic_DNA"/>
</dbReference>
<dbReference type="SUPFAM" id="SSF116965">
    <property type="entry name" value="Hypothetical protein MPN330"/>
    <property type="match status" value="1"/>
</dbReference>
<proteinExistence type="predicted"/>
<evidence type="ECO:0000313" key="1">
    <source>
        <dbReference type="EMBL" id="QNN60027.1"/>
    </source>
</evidence>
<dbReference type="AlphaFoldDB" id="A0A7G9RWQ2"/>
<dbReference type="Pfam" id="PF11428">
    <property type="entry name" value="DUF3196"/>
    <property type="match status" value="1"/>
</dbReference>
<dbReference type="Proteomes" id="UP000515928">
    <property type="component" value="Chromosome"/>
</dbReference>